<reference evidence="2 3" key="1">
    <citation type="submission" date="2024-04" db="EMBL/GenBank/DDBJ databases">
        <title>Tritrichomonas musculus Genome.</title>
        <authorList>
            <person name="Alves-Ferreira E."/>
            <person name="Grigg M."/>
            <person name="Lorenzi H."/>
            <person name="Galac M."/>
        </authorList>
    </citation>
    <scope>NUCLEOTIDE SEQUENCE [LARGE SCALE GENOMIC DNA]</scope>
    <source>
        <strain evidence="2 3">EAF2021</strain>
    </source>
</reference>
<comment type="caution">
    <text evidence="2">The sequence shown here is derived from an EMBL/GenBank/DDBJ whole genome shotgun (WGS) entry which is preliminary data.</text>
</comment>
<gene>
    <name evidence="2" type="ORF">M9Y10_044085</name>
</gene>
<evidence type="ECO:0008006" key="4">
    <source>
        <dbReference type="Google" id="ProtNLM"/>
    </source>
</evidence>
<evidence type="ECO:0000313" key="2">
    <source>
        <dbReference type="EMBL" id="KAK8884960.1"/>
    </source>
</evidence>
<name>A0ABR2K4F9_9EUKA</name>
<proteinExistence type="predicted"/>
<evidence type="ECO:0000313" key="3">
    <source>
        <dbReference type="Proteomes" id="UP001470230"/>
    </source>
</evidence>
<feature type="compositionally biased region" description="Polar residues" evidence="1">
    <location>
        <begin position="42"/>
        <end position="55"/>
    </location>
</feature>
<dbReference type="EMBL" id="JAPFFF010000008">
    <property type="protein sequence ID" value="KAK8884960.1"/>
    <property type="molecule type" value="Genomic_DNA"/>
</dbReference>
<feature type="region of interest" description="Disordered" evidence="1">
    <location>
        <begin position="1"/>
        <end position="55"/>
    </location>
</feature>
<evidence type="ECO:0000256" key="1">
    <source>
        <dbReference type="SAM" id="MobiDB-lite"/>
    </source>
</evidence>
<accession>A0ABR2K4F9</accession>
<dbReference type="Proteomes" id="UP001470230">
    <property type="component" value="Unassembled WGS sequence"/>
</dbReference>
<sequence length="283" mass="31723">MSIHCVRLPTGNSDSDTDDSDFEPPPPPVRHQAPKRSDTNKHQSNPFEISESNTVEDINAEIDKDDVPAPSADVDLTALGLPPLTFNSDPFLSPIQSVQFSVRRHRIWIRGVKGVKFTCSIGNQTVLVAKRKMKYLKKTWFISRSMNFSIDTPDLTGMLVMQRKGISFSLFSPKERQEDQCHEALAAISIDKNRKVVICRDLWLNPQEDDVFHDLQHEHITQLIPVQYSSKISSVKNGAFKLADQAEPCFTSEKQADESVLVTAKAPLSMTQAFGIALSLFLQ</sequence>
<organism evidence="2 3">
    <name type="scientific">Tritrichomonas musculus</name>
    <dbReference type="NCBI Taxonomy" id="1915356"/>
    <lineage>
        <taxon>Eukaryota</taxon>
        <taxon>Metamonada</taxon>
        <taxon>Parabasalia</taxon>
        <taxon>Tritrichomonadida</taxon>
        <taxon>Tritrichomonadidae</taxon>
        <taxon>Tritrichomonas</taxon>
    </lineage>
</organism>
<protein>
    <recommendedName>
        <fullName evidence="4">Tubby C-terminal domain-containing protein</fullName>
    </recommendedName>
</protein>
<keyword evidence="3" id="KW-1185">Reference proteome</keyword>